<dbReference type="PROSITE" id="PS51352">
    <property type="entry name" value="THIOREDOXIN_2"/>
    <property type="match status" value="1"/>
</dbReference>
<dbReference type="GO" id="GO:0034599">
    <property type="term" value="P:cellular response to oxidative stress"/>
    <property type="evidence" value="ECO:0007669"/>
    <property type="project" value="TreeGrafter"/>
</dbReference>
<evidence type="ECO:0000256" key="1">
    <source>
        <dbReference type="ARBA" id="ARBA00003330"/>
    </source>
</evidence>
<dbReference type="CDD" id="cd02970">
    <property type="entry name" value="PRX_like2"/>
    <property type="match status" value="1"/>
</dbReference>
<dbReference type="PANTHER" id="PTHR42801">
    <property type="entry name" value="THIOREDOXIN-DEPENDENT PEROXIDE REDUCTASE"/>
    <property type="match status" value="1"/>
</dbReference>
<reference evidence="13 14" key="1">
    <citation type="submission" date="2016-11" db="EMBL/GenBank/DDBJ databases">
        <authorList>
            <person name="Jaros S."/>
            <person name="Januszkiewicz K."/>
            <person name="Wedrychowicz H."/>
        </authorList>
    </citation>
    <scope>NUCLEOTIDE SEQUENCE [LARGE SCALE GENOMIC DNA]</scope>
    <source>
        <strain evidence="13 14">DSM 18119</strain>
    </source>
</reference>
<evidence type="ECO:0000313" key="13">
    <source>
        <dbReference type="EMBL" id="SHE86023.1"/>
    </source>
</evidence>
<accession>A0A1M4WY93</accession>
<keyword evidence="5" id="KW-0560">Oxidoreductase</keyword>
<dbReference type="PANTHER" id="PTHR42801:SF7">
    <property type="entry name" value="SLL1159 PROTEIN"/>
    <property type="match status" value="1"/>
</dbReference>
<name>A0A1M4WY93_9BACT</name>
<evidence type="ECO:0000256" key="11">
    <source>
        <dbReference type="ARBA" id="ARBA00049091"/>
    </source>
</evidence>
<dbReference type="Gene3D" id="3.40.30.10">
    <property type="entry name" value="Glutaredoxin"/>
    <property type="match status" value="1"/>
</dbReference>
<evidence type="ECO:0000259" key="12">
    <source>
        <dbReference type="PROSITE" id="PS51352"/>
    </source>
</evidence>
<dbReference type="GO" id="GO:0045454">
    <property type="term" value="P:cell redox homeostasis"/>
    <property type="evidence" value="ECO:0007669"/>
    <property type="project" value="TreeGrafter"/>
</dbReference>
<organism evidence="13 14">
    <name type="scientific">Flavisolibacter ginsengisoli DSM 18119</name>
    <dbReference type="NCBI Taxonomy" id="1121884"/>
    <lineage>
        <taxon>Bacteria</taxon>
        <taxon>Pseudomonadati</taxon>
        <taxon>Bacteroidota</taxon>
        <taxon>Chitinophagia</taxon>
        <taxon>Chitinophagales</taxon>
        <taxon>Chitinophagaceae</taxon>
        <taxon>Flavisolibacter</taxon>
    </lineage>
</organism>
<comment type="catalytic activity">
    <reaction evidence="11">
        <text>a hydroperoxide + [thioredoxin]-dithiol = an alcohol + [thioredoxin]-disulfide + H2O</text>
        <dbReference type="Rhea" id="RHEA:62620"/>
        <dbReference type="Rhea" id="RHEA-COMP:10698"/>
        <dbReference type="Rhea" id="RHEA-COMP:10700"/>
        <dbReference type="ChEBI" id="CHEBI:15377"/>
        <dbReference type="ChEBI" id="CHEBI:29950"/>
        <dbReference type="ChEBI" id="CHEBI:30879"/>
        <dbReference type="ChEBI" id="CHEBI:35924"/>
        <dbReference type="ChEBI" id="CHEBI:50058"/>
        <dbReference type="EC" id="1.11.1.24"/>
    </reaction>
</comment>
<protein>
    <recommendedName>
        <fullName evidence="2">thioredoxin-dependent peroxiredoxin</fullName>
        <ecNumber evidence="2">1.11.1.24</ecNumber>
    </recommendedName>
    <alternativeName>
        <fullName evidence="8">Thioredoxin peroxidase</fullName>
    </alternativeName>
    <alternativeName>
        <fullName evidence="10">Thioredoxin-dependent peroxiredoxin Bcp</fullName>
    </alternativeName>
</protein>
<comment type="function">
    <text evidence="1">Thiol-specific peroxidase that catalyzes the reduction of hydrogen peroxide and organic hydroperoxides to water and alcohols, respectively. Plays a role in cell protection against oxidative stress by detoxifying peroxides and as sensor of hydrogen peroxide-mediated signaling events.</text>
</comment>
<keyword evidence="14" id="KW-1185">Reference proteome</keyword>
<gene>
    <name evidence="13" type="ORF">SAMN02745131_01262</name>
</gene>
<dbReference type="Pfam" id="PF00578">
    <property type="entry name" value="AhpC-TSA"/>
    <property type="match status" value="1"/>
</dbReference>
<evidence type="ECO:0000256" key="6">
    <source>
        <dbReference type="ARBA" id="ARBA00023157"/>
    </source>
</evidence>
<dbReference type="InterPro" id="IPR036249">
    <property type="entry name" value="Thioredoxin-like_sf"/>
</dbReference>
<sequence>MVVNAQEKPEGLFINSKAADFQAVDQNGSPVVLKDLRKKGPVVVMFYRGYWCPYCNKALKRMNDSLQLIKDKGATLIAITPEGKQGIDSTVAKTGAAFSIISDEGMKISNNYGVSFKVDDRTVGRYKNAGIDLLALNHQKEASLPVPAVYIINRDGAVTFRYFNEDYRKRISVKEILEAL</sequence>
<dbReference type="EMBL" id="FQUU01000004">
    <property type="protein sequence ID" value="SHE86023.1"/>
    <property type="molecule type" value="Genomic_DNA"/>
</dbReference>
<keyword evidence="7" id="KW-0676">Redox-active center</keyword>
<dbReference type="Proteomes" id="UP000184048">
    <property type="component" value="Unassembled WGS sequence"/>
</dbReference>
<dbReference type="InterPro" id="IPR013766">
    <property type="entry name" value="Thioredoxin_domain"/>
</dbReference>
<dbReference type="InterPro" id="IPR000866">
    <property type="entry name" value="AhpC/TSA"/>
</dbReference>
<dbReference type="AlphaFoldDB" id="A0A1M4WY93"/>
<dbReference type="GO" id="GO:0005737">
    <property type="term" value="C:cytoplasm"/>
    <property type="evidence" value="ECO:0007669"/>
    <property type="project" value="TreeGrafter"/>
</dbReference>
<dbReference type="SUPFAM" id="SSF52833">
    <property type="entry name" value="Thioredoxin-like"/>
    <property type="match status" value="1"/>
</dbReference>
<keyword evidence="3" id="KW-0575">Peroxidase</keyword>
<evidence type="ECO:0000256" key="2">
    <source>
        <dbReference type="ARBA" id="ARBA00013017"/>
    </source>
</evidence>
<evidence type="ECO:0000313" key="14">
    <source>
        <dbReference type="Proteomes" id="UP000184048"/>
    </source>
</evidence>
<evidence type="ECO:0000256" key="7">
    <source>
        <dbReference type="ARBA" id="ARBA00023284"/>
    </source>
</evidence>
<comment type="similarity">
    <text evidence="9">Belongs to the peroxiredoxin family. BCP/PrxQ subfamily.</text>
</comment>
<dbReference type="GO" id="GO:0008379">
    <property type="term" value="F:thioredoxin peroxidase activity"/>
    <property type="evidence" value="ECO:0007669"/>
    <property type="project" value="TreeGrafter"/>
</dbReference>
<evidence type="ECO:0000256" key="8">
    <source>
        <dbReference type="ARBA" id="ARBA00032824"/>
    </source>
</evidence>
<proteinExistence type="inferred from homology"/>
<evidence type="ECO:0000256" key="9">
    <source>
        <dbReference type="ARBA" id="ARBA00038489"/>
    </source>
</evidence>
<evidence type="ECO:0000256" key="4">
    <source>
        <dbReference type="ARBA" id="ARBA00022862"/>
    </source>
</evidence>
<dbReference type="InterPro" id="IPR050924">
    <property type="entry name" value="Peroxiredoxin_BCP/PrxQ"/>
</dbReference>
<evidence type="ECO:0000256" key="10">
    <source>
        <dbReference type="ARBA" id="ARBA00042639"/>
    </source>
</evidence>
<dbReference type="EC" id="1.11.1.24" evidence="2"/>
<evidence type="ECO:0000256" key="3">
    <source>
        <dbReference type="ARBA" id="ARBA00022559"/>
    </source>
</evidence>
<keyword evidence="4" id="KW-0049">Antioxidant</keyword>
<keyword evidence="6" id="KW-1015">Disulfide bond</keyword>
<feature type="domain" description="Thioredoxin" evidence="12">
    <location>
        <begin position="12"/>
        <end position="180"/>
    </location>
</feature>
<evidence type="ECO:0000256" key="5">
    <source>
        <dbReference type="ARBA" id="ARBA00023002"/>
    </source>
</evidence>